<gene>
    <name evidence="10" type="ORF">US86_C0005G0066</name>
</gene>
<reference evidence="10 11" key="1">
    <citation type="journal article" date="2015" name="Nature">
        <title>rRNA introns, odd ribosomes, and small enigmatic genomes across a large radiation of phyla.</title>
        <authorList>
            <person name="Brown C.T."/>
            <person name="Hug L.A."/>
            <person name="Thomas B.C."/>
            <person name="Sharon I."/>
            <person name="Castelle C.J."/>
            <person name="Singh A."/>
            <person name="Wilkins M.J."/>
            <person name="Williams K.H."/>
            <person name="Banfield J.F."/>
        </authorList>
    </citation>
    <scope>NUCLEOTIDE SEQUENCE [LARGE SCALE GENOMIC DNA]</scope>
</reference>
<evidence type="ECO:0000256" key="1">
    <source>
        <dbReference type="ARBA" id="ARBA00004651"/>
    </source>
</evidence>
<feature type="transmembrane region" description="Helical" evidence="8">
    <location>
        <begin position="83"/>
        <end position="104"/>
    </location>
</feature>
<dbReference type="InterPro" id="IPR050297">
    <property type="entry name" value="LipidA_mod_glycosyltrf_83"/>
</dbReference>
<feature type="transmembrane region" description="Helical" evidence="8">
    <location>
        <begin position="265"/>
        <end position="282"/>
    </location>
</feature>
<feature type="transmembrane region" description="Helical" evidence="8">
    <location>
        <begin position="140"/>
        <end position="156"/>
    </location>
</feature>
<evidence type="ECO:0000256" key="2">
    <source>
        <dbReference type="ARBA" id="ARBA00022475"/>
    </source>
</evidence>
<evidence type="ECO:0000313" key="11">
    <source>
        <dbReference type="Proteomes" id="UP000034235"/>
    </source>
</evidence>
<feature type="transmembrane region" description="Helical" evidence="8">
    <location>
        <begin position="289"/>
        <end position="307"/>
    </location>
</feature>
<organism evidence="10 11">
    <name type="scientific">Candidatus Daviesbacteria bacterium GW2011_GWA2_38_24</name>
    <dbReference type="NCBI Taxonomy" id="1618422"/>
    <lineage>
        <taxon>Bacteria</taxon>
        <taxon>Candidatus Daviesiibacteriota</taxon>
    </lineage>
</organism>
<evidence type="ECO:0000313" key="10">
    <source>
        <dbReference type="EMBL" id="KKQ66455.1"/>
    </source>
</evidence>
<name>A0A0G0JTT9_9BACT</name>
<evidence type="ECO:0000259" key="9">
    <source>
        <dbReference type="Pfam" id="PF13231"/>
    </source>
</evidence>
<feature type="domain" description="Glycosyltransferase RgtA/B/C/D-like" evidence="9">
    <location>
        <begin position="66"/>
        <end position="222"/>
    </location>
</feature>
<dbReference type="GO" id="GO:0016763">
    <property type="term" value="F:pentosyltransferase activity"/>
    <property type="evidence" value="ECO:0007669"/>
    <property type="project" value="TreeGrafter"/>
</dbReference>
<evidence type="ECO:0000256" key="7">
    <source>
        <dbReference type="ARBA" id="ARBA00023136"/>
    </source>
</evidence>
<keyword evidence="4" id="KW-0808">Transferase</keyword>
<feature type="transmembrane region" description="Helical" evidence="8">
    <location>
        <begin position="202"/>
        <end position="221"/>
    </location>
</feature>
<evidence type="ECO:0000256" key="5">
    <source>
        <dbReference type="ARBA" id="ARBA00022692"/>
    </source>
</evidence>
<dbReference type="EMBL" id="LBUP01000005">
    <property type="protein sequence ID" value="KKQ66455.1"/>
    <property type="molecule type" value="Genomic_DNA"/>
</dbReference>
<evidence type="ECO:0000256" key="8">
    <source>
        <dbReference type="SAM" id="Phobius"/>
    </source>
</evidence>
<keyword evidence="2" id="KW-1003">Cell membrane</keyword>
<evidence type="ECO:0000256" key="4">
    <source>
        <dbReference type="ARBA" id="ARBA00022679"/>
    </source>
</evidence>
<keyword evidence="6 8" id="KW-1133">Transmembrane helix</keyword>
<dbReference type="Proteomes" id="UP000034235">
    <property type="component" value="Unassembled WGS sequence"/>
</dbReference>
<dbReference type="InterPro" id="IPR038731">
    <property type="entry name" value="RgtA/B/C-like"/>
</dbReference>
<dbReference type="AlphaFoldDB" id="A0A0G0JTT9"/>
<keyword evidence="7 8" id="KW-0472">Membrane</keyword>
<keyword evidence="5 8" id="KW-0812">Transmembrane</keyword>
<evidence type="ECO:0000256" key="6">
    <source>
        <dbReference type="ARBA" id="ARBA00022989"/>
    </source>
</evidence>
<protein>
    <recommendedName>
        <fullName evidence="9">Glycosyltransferase RgtA/B/C/D-like domain-containing protein</fullName>
    </recommendedName>
</protein>
<accession>A0A0G0JTT9</accession>
<feature type="transmembrane region" description="Helical" evidence="8">
    <location>
        <begin position="168"/>
        <end position="196"/>
    </location>
</feature>
<dbReference type="Pfam" id="PF13231">
    <property type="entry name" value="PMT_2"/>
    <property type="match status" value="1"/>
</dbReference>
<feature type="transmembrane region" description="Helical" evidence="8">
    <location>
        <begin position="372"/>
        <end position="391"/>
    </location>
</feature>
<dbReference type="PANTHER" id="PTHR33908:SF11">
    <property type="entry name" value="MEMBRANE PROTEIN"/>
    <property type="match status" value="1"/>
</dbReference>
<dbReference type="GO" id="GO:0009103">
    <property type="term" value="P:lipopolysaccharide biosynthetic process"/>
    <property type="evidence" value="ECO:0007669"/>
    <property type="project" value="UniProtKB-ARBA"/>
</dbReference>
<proteinExistence type="predicted"/>
<sequence>MVFLILSVITIFGAFLRFINLSPYKIYPDTYQNFMVANNLATYKSVVGFLGENGSVYPPFFFWTRPVFPLLINLGKIFSSNDILVAQIIIFIAGVLVIPVTYFLIKHIFKSKSAGICGAFLIAISFNHIVWGGFIQTENIGVFFVTLFLLILIKNIEKQTTVLKLRDILIGIFFGITILVRYEYALLSIPIVFLVFKTSATPFTLLGNFAFGTAVFLIVVFSRLYPIYDSLFLILTQKPDILIVCIAGLSILGIIYKFFKKGLEKSFVYFFAIVLLLLKFYFIPGPRSFFLTDILISILALIGILLLQKKVQLQKYATFTILGIFLLSSVYLVTDYAMQRYWTHIIPFLLIPASFALERVLIYIRLKFSLKTLAFSLFLLLLIVIQIFQTYNGIRQWNGGRWFAVSYEEKSGLLLKEKISNNDLIMISSLPEAYHFYTKLPTHSVADQSPFVFISNSLDLKQIIIVQDMGMRYLFPTFSEFLDLNLENKKVGEYFVNVPYHYSEISVQETHPIILYQLTLKELKDKIQQQN</sequence>
<evidence type="ECO:0000256" key="3">
    <source>
        <dbReference type="ARBA" id="ARBA00022676"/>
    </source>
</evidence>
<dbReference type="GO" id="GO:0005886">
    <property type="term" value="C:plasma membrane"/>
    <property type="evidence" value="ECO:0007669"/>
    <property type="project" value="UniProtKB-SubCell"/>
</dbReference>
<comment type="subcellular location">
    <subcellularLocation>
        <location evidence="1">Cell membrane</location>
        <topology evidence="1">Multi-pass membrane protein</topology>
    </subcellularLocation>
</comment>
<feature type="transmembrane region" description="Helical" evidence="8">
    <location>
        <begin position="345"/>
        <end position="366"/>
    </location>
</feature>
<comment type="caution">
    <text evidence="10">The sequence shown here is derived from an EMBL/GenBank/DDBJ whole genome shotgun (WGS) entry which is preliminary data.</text>
</comment>
<keyword evidence="3" id="KW-0328">Glycosyltransferase</keyword>
<feature type="transmembrane region" description="Helical" evidence="8">
    <location>
        <begin position="313"/>
        <end position="333"/>
    </location>
</feature>
<dbReference type="PANTHER" id="PTHR33908">
    <property type="entry name" value="MANNOSYLTRANSFERASE YKCB-RELATED"/>
    <property type="match status" value="1"/>
</dbReference>
<feature type="transmembrane region" description="Helical" evidence="8">
    <location>
        <begin position="241"/>
        <end position="259"/>
    </location>
</feature>